<name>A0A183UUP7_TOXCA</name>
<dbReference type="Proteomes" id="UP000050794">
    <property type="component" value="Unassembled WGS sequence"/>
</dbReference>
<feature type="compositionally biased region" description="Low complexity" evidence="1">
    <location>
        <begin position="35"/>
        <end position="52"/>
    </location>
</feature>
<reference evidence="2 3" key="2">
    <citation type="submission" date="2018-11" db="EMBL/GenBank/DDBJ databases">
        <authorList>
            <consortium name="Pathogen Informatics"/>
        </authorList>
    </citation>
    <scope>NUCLEOTIDE SEQUENCE [LARGE SCALE GENOMIC DNA]</scope>
</reference>
<evidence type="ECO:0000256" key="1">
    <source>
        <dbReference type="SAM" id="MobiDB-lite"/>
    </source>
</evidence>
<accession>A0A183UUP7</accession>
<dbReference type="WBParaSite" id="TCNE_0001221701-mRNA-1">
    <property type="protein sequence ID" value="TCNE_0001221701-mRNA-1"/>
    <property type="gene ID" value="TCNE_0001221701"/>
</dbReference>
<sequence>MQAMSGMSGLAGYGFPQLTPAPLYNPVQPPAQPMVPSTSTVVNTVTTQQPQQLSHHIKNEMASSASDESKESSYDMYATESNNDAEACSSTRSNGSPRSQDELVMSSFPGRFLSEVQSVGSGRKVAPHALSLFGYSQLEAGQRWDVMGRILAALFFFRDKKLSMSVVLGPFIQKRRGLLNGQLNTYEYYIKH</sequence>
<gene>
    <name evidence="2" type="ORF">TCNE_LOCUS12217</name>
</gene>
<reference evidence="4" key="1">
    <citation type="submission" date="2016-06" db="UniProtKB">
        <authorList>
            <consortium name="WormBaseParasite"/>
        </authorList>
    </citation>
    <scope>IDENTIFICATION</scope>
</reference>
<organism evidence="3 4">
    <name type="scientific">Toxocara canis</name>
    <name type="common">Canine roundworm</name>
    <dbReference type="NCBI Taxonomy" id="6265"/>
    <lineage>
        <taxon>Eukaryota</taxon>
        <taxon>Metazoa</taxon>
        <taxon>Ecdysozoa</taxon>
        <taxon>Nematoda</taxon>
        <taxon>Chromadorea</taxon>
        <taxon>Rhabditida</taxon>
        <taxon>Spirurina</taxon>
        <taxon>Ascaridomorpha</taxon>
        <taxon>Ascaridoidea</taxon>
        <taxon>Toxocaridae</taxon>
        <taxon>Toxocara</taxon>
    </lineage>
</organism>
<feature type="compositionally biased region" description="Polar residues" evidence="1">
    <location>
        <begin position="79"/>
        <end position="98"/>
    </location>
</feature>
<evidence type="ECO:0000313" key="4">
    <source>
        <dbReference type="WBParaSite" id="TCNE_0001221701-mRNA-1"/>
    </source>
</evidence>
<protein>
    <submittedName>
        <fullName evidence="4">CNOT2</fullName>
    </submittedName>
</protein>
<proteinExistence type="predicted"/>
<evidence type="ECO:0000313" key="3">
    <source>
        <dbReference type="Proteomes" id="UP000050794"/>
    </source>
</evidence>
<feature type="region of interest" description="Disordered" evidence="1">
    <location>
        <begin position="24"/>
        <end position="102"/>
    </location>
</feature>
<dbReference type="EMBL" id="UYWY01021166">
    <property type="protein sequence ID" value="VDM43538.1"/>
    <property type="molecule type" value="Genomic_DNA"/>
</dbReference>
<dbReference type="AlphaFoldDB" id="A0A183UUP7"/>
<evidence type="ECO:0000313" key="2">
    <source>
        <dbReference type="EMBL" id="VDM43538.1"/>
    </source>
</evidence>
<keyword evidence="3" id="KW-1185">Reference proteome</keyword>